<evidence type="ECO:0000313" key="6">
    <source>
        <dbReference type="EMBL" id="SPE31347.1"/>
    </source>
</evidence>
<comment type="catalytic activity">
    <reaction evidence="2">
        <text>2 GTP = 3',3'-c-di-GMP + 2 diphosphate</text>
        <dbReference type="Rhea" id="RHEA:24898"/>
        <dbReference type="ChEBI" id="CHEBI:33019"/>
        <dbReference type="ChEBI" id="CHEBI:37565"/>
        <dbReference type="ChEBI" id="CHEBI:58805"/>
        <dbReference type="EC" id="2.7.7.65"/>
    </reaction>
</comment>
<evidence type="ECO:0000313" key="7">
    <source>
        <dbReference type="Proteomes" id="UP000239735"/>
    </source>
</evidence>
<protein>
    <recommendedName>
        <fullName evidence="1">diguanylate cyclase</fullName>
        <ecNumber evidence="1">2.7.7.65</ecNumber>
    </recommendedName>
</protein>
<dbReference type="CDD" id="cd01949">
    <property type="entry name" value="GGDEF"/>
    <property type="match status" value="1"/>
</dbReference>
<dbReference type="PANTHER" id="PTHR45138:SF9">
    <property type="entry name" value="DIGUANYLATE CYCLASE DGCM-RELATED"/>
    <property type="match status" value="1"/>
</dbReference>
<dbReference type="Gene3D" id="3.30.70.270">
    <property type="match status" value="1"/>
</dbReference>
<feature type="coiled-coil region" evidence="3">
    <location>
        <begin position="168"/>
        <end position="195"/>
    </location>
</feature>
<feature type="compositionally biased region" description="Basic and acidic residues" evidence="4">
    <location>
        <begin position="1"/>
        <end position="12"/>
    </location>
</feature>
<accession>A0A2N9M7E9</accession>
<reference evidence="7" key="1">
    <citation type="submission" date="2018-02" db="EMBL/GenBank/DDBJ databases">
        <authorList>
            <person name="Hausmann B."/>
        </authorList>
    </citation>
    <scope>NUCLEOTIDE SEQUENCE [LARGE SCALE GENOMIC DNA]</scope>
    <source>
        <strain evidence="7">Peat soil MAG SbA5</strain>
    </source>
</reference>
<evidence type="ECO:0000256" key="2">
    <source>
        <dbReference type="ARBA" id="ARBA00034247"/>
    </source>
</evidence>
<evidence type="ECO:0000256" key="4">
    <source>
        <dbReference type="SAM" id="MobiDB-lite"/>
    </source>
</evidence>
<proteinExistence type="predicted"/>
<dbReference type="AlphaFoldDB" id="A0A2N9M7E9"/>
<evidence type="ECO:0000256" key="1">
    <source>
        <dbReference type="ARBA" id="ARBA00012528"/>
    </source>
</evidence>
<dbReference type="GO" id="GO:0052621">
    <property type="term" value="F:diguanylate cyclase activity"/>
    <property type="evidence" value="ECO:0007669"/>
    <property type="project" value="UniProtKB-EC"/>
</dbReference>
<evidence type="ECO:0000256" key="3">
    <source>
        <dbReference type="SAM" id="Coils"/>
    </source>
</evidence>
<dbReference type="InterPro" id="IPR000160">
    <property type="entry name" value="GGDEF_dom"/>
</dbReference>
<dbReference type="InterPro" id="IPR050469">
    <property type="entry name" value="Diguanylate_Cyclase"/>
</dbReference>
<feature type="domain" description="GGDEF" evidence="5">
    <location>
        <begin position="222"/>
        <end position="353"/>
    </location>
</feature>
<dbReference type="Proteomes" id="UP000239735">
    <property type="component" value="Unassembled WGS sequence"/>
</dbReference>
<name>A0A2N9M7E9_9BACT</name>
<dbReference type="EMBL" id="OKRB01000150">
    <property type="protein sequence ID" value="SPE31347.1"/>
    <property type="molecule type" value="Genomic_DNA"/>
</dbReference>
<feature type="region of interest" description="Disordered" evidence="4">
    <location>
        <begin position="1"/>
        <end position="20"/>
    </location>
</feature>
<dbReference type="PROSITE" id="PS50887">
    <property type="entry name" value="GGDEF"/>
    <property type="match status" value="1"/>
</dbReference>
<dbReference type="SUPFAM" id="SSF55073">
    <property type="entry name" value="Nucleotide cyclase"/>
    <property type="match status" value="1"/>
</dbReference>
<dbReference type="EC" id="2.7.7.65" evidence="1"/>
<dbReference type="InterPro" id="IPR043128">
    <property type="entry name" value="Rev_trsase/Diguanyl_cyclase"/>
</dbReference>
<evidence type="ECO:0000259" key="5">
    <source>
        <dbReference type="PROSITE" id="PS50887"/>
    </source>
</evidence>
<dbReference type="Pfam" id="PF00990">
    <property type="entry name" value="GGDEF"/>
    <property type="match status" value="1"/>
</dbReference>
<gene>
    <name evidence="6" type="ORF">SBA5_880015</name>
</gene>
<sequence length="353" mass="38958">MISLKRYLDGERVPPTGEEDLPETGILAVALAAYGSALMEMGNCSLEACPGLGDELKHCLRELQEGLVVTMSREAIQTTDKDAQVQLREWGRRTARHYREKAGEVRELLLTVARTAESVGARDQRCAGQMHAVTDRLQAIASLEDLTEIRASIEKSTAELKSSIQRMSEEGKAAVEELRKKVSDYEAKLEAAEELASRDALTKLRSRLYLESQIERHMAAPRRFCIAVADIDGFKKVNDQFGHVVGDEVLKQFAGELKSACRSTDIIGRWGGDEFLILLDCGLAEASAQTERVRKWVCGSYAISSPSGRIKLELNASIGLAERAPDEKMKELLSRADAAMYAQKDAARDGTRL</sequence>
<keyword evidence="3" id="KW-0175">Coiled coil</keyword>
<dbReference type="OrthoDB" id="9804955at2"/>
<dbReference type="NCBIfam" id="TIGR00254">
    <property type="entry name" value="GGDEF"/>
    <property type="match status" value="1"/>
</dbReference>
<dbReference type="SMART" id="SM00267">
    <property type="entry name" value="GGDEF"/>
    <property type="match status" value="1"/>
</dbReference>
<dbReference type="InterPro" id="IPR029787">
    <property type="entry name" value="Nucleotide_cyclase"/>
</dbReference>
<organism evidence="6 7">
    <name type="scientific">Candidatus Sulfuritelmatomonas gaucii</name>
    <dbReference type="NCBI Taxonomy" id="2043161"/>
    <lineage>
        <taxon>Bacteria</taxon>
        <taxon>Pseudomonadati</taxon>
        <taxon>Acidobacteriota</taxon>
        <taxon>Terriglobia</taxon>
        <taxon>Terriglobales</taxon>
        <taxon>Acidobacteriaceae</taxon>
        <taxon>Candidatus Sulfuritelmatomonas</taxon>
    </lineage>
</organism>
<dbReference type="PANTHER" id="PTHR45138">
    <property type="entry name" value="REGULATORY COMPONENTS OF SENSORY TRANSDUCTION SYSTEM"/>
    <property type="match status" value="1"/>
</dbReference>